<dbReference type="InterPro" id="IPR050331">
    <property type="entry name" value="Zinc_finger"/>
</dbReference>
<dbReference type="PANTHER" id="PTHR16515">
    <property type="entry name" value="PR DOMAIN ZINC FINGER PROTEIN"/>
    <property type="match status" value="1"/>
</dbReference>
<dbReference type="SUPFAM" id="SSF57667">
    <property type="entry name" value="beta-beta-alpha zinc fingers"/>
    <property type="match status" value="2"/>
</dbReference>
<feature type="domain" description="C2H2-type" evidence="10">
    <location>
        <begin position="444"/>
        <end position="471"/>
    </location>
</feature>
<dbReference type="OrthoDB" id="6601382at2759"/>
<dbReference type="Gene3D" id="3.30.160.60">
    <property type="entry name" value="Classic Zinc Finger"/>
    <property type="match status" value="2"/>
</dbReference>
<keyword evidence="3" id="KW-0677">Repeat</keyword>
<dbReference type="GO" id="GO:0010468">
    <property type="term" value="P:regulation of gene expression"/>
    <property type="evidence" value="ECO:0007669"/>
    <property type="project" value="TreeGrafter"/>
</dbReference>
<keyword evidence="13" id="KW-1185">Reference proteome</keyword>
<dbReference type="SMART" id="SM00355">
    <property type="entry name" value="ZnF_C2H2"/>
    <property type="match status" value="4"/>
</dbReference>
<evidence type="ECO:0000256" key="5">
    <source>
        <dbReference type="ARBA" id="ARBA00022833"/>
    </source>
</evidence>
<dbReference type="GO" id="GO:0005634">
    <property type="term" value="C:nucleus"/>
    <property type="evidence" value="ECO:0007669"/>
    <property type="project" value="UniProtKB-SubCell"/>
</dbReference>
<dbReference type="InterPro" id="IPR036236">
    <property type="entry name" value="Znf_C2H2_sf"/>
</dbReference>
<feature type="compositionally biased region" description="Low complexity" evidence="9">
    <location>
        <begin position="329"/>
        <end position="343"/>
    </location>
</feature>
<feature type="domain" description="C2H2-type" evidence="10">
    <location>
        <begin position="499"/>
        <end position="527"/>
    </location>
</feature>
<dbReference type="PANTHER" id="PTHR16515:SF66">
    <property type="entry name" value="C2H2-TYPE DOMAIN-CONTAINING PROTEIN"/>
    <property type="match status" value="1"/>
</dbReference>
<evidence type="ECO:0000259" key="11">
    <source>
        <dbReference type="PROSITE" id="PS51915"/>
    </source>
</evidence>
<evidence type="ECO:0000256" key="8">
    <source>
        <dbReference type="PROSITE-ProRule" id="PRU01263"/>
    </source>
</evidence>
<feature type="compositionally biased region" description="Basic and acidic residues" evidence="9">
    <location>
        <begin position="347"/>
        <end position="356"/>
    </location>
</feature>
<feature type="domain" description="ZAD" evidence="11">
    <location>
        <begin position="176"/>
        <end position="249"/>
    </location>
</feature>
<dbReference type="Proteomes" id="UP001151699">
    <property type="component" value="Chromosome B"/>
</dbReference>
<dbReference type="Gene3D" id="3.40.1800.20">
    <property type="match status" value="1"/>
</dbReference>
<feature type="compositionally biased region" description="Basic residues" evidence="9">
    <location>
        <begin position="303"/>
        <end position="323"/>
    </location>
</feature>
<evidence type="ECO:0000256" key="2">
    <source>
        <dbReference type="ARBA" id="ARBA00022723"/>
    </source>
</evidence>
<dbReference type="Pfam" id="PF00096">
    <property type="entry name" value="zf-C2H2"/>
    <property type="match status" value="1"/>
</dbReference>
<feature type="binding site" evidence="8">
    <location>
        <position position="181"/>
    </location>
    <ligand>
        <name>Zn(2+)</name>
        <dbReference type="ChEBI" id="CHEBI:29105"/>
    </ligand>
</feature>
<feature type="binding site" evidence="8">
    <location>
        <position position="225"/>
    </location>
    <ligand>
        <name>Zn(2+)</name>
        <dbReference type="ChEBI" id="CHEBI:29105"/>
    </ligand>
</feature>
<evidence type="ECO:0000256" key="9">
    <source>
        <dbReference type="SAM" id="MobiDB-lite"/>
    </source>
</evidence>
<comment type="caution">
    <text evidence="12">The sequence shown here is derived from an EMBL/GenBank/DDBJ whole genome shotgun (WGS) entry which is preliminary data.</text>
</comment>
<dbReference type="PROSITE" id="PS00028">
    <property type="entry name" value="ZINC_FINGER_C2H2_1"/>
    <property type="match status" value="3"/>
</dbReference>
<feature type="region of interest" description="Disordered" evidence="9">
    <location>
        <begin position="374"/>
        <end position="418"/>
    </location>
</feature>
<evidence type="ECO:0000313" key="12">
    <source>
        <dbReference type="EMBL" id="KAJ6644547.1"/>
    </source>
</evidence>
<dbReference type="InterPro" id="IPR013087">
    <property type="entry name" value="Znf_C2H2_type"/>
</dbReference>
<feature type="binding site" evidence="8">
    <location>
        <position position="222"/>
    </location>
    <ligand>
        <name>Zn(2+)</name>
        <dbReference type="ChEBI" id="CHEBI:29105"/>
    </ligand>
</feature>
<feature type="domain" description="C2H2-type" evidence="10">
    <location>
        <begin position="528"/>
        <end position="560"/>
    </location>
</feature>
<dbReference type="SUPFAM" id="SSF57716">
    <property type="entry name" value="Glucocorticoid receptor-like (DNA-binding domain)"/>
    <property type="match status" value="1"/>
</dbReference>
<dbReference type="Pfam" id="PF07776">
    <property type="entry name" value="zf-AD"/>
    <property type="match status" value="1"/>
</dbReference>
<evidence type="ECO:0000256" key="3">
    <source>
        <dbReference type="ARBA" id="ARBA00022737"/>
    </source>
</evidence>
<keyword evidence="2 8" id="KW-0479">Metal-binding</keyword>
<keyword evidence="5 8" id="KW-0862">Zinc</keyword>
<keyword evidence="6" id="KW-0539">Nucleus</keyword>
<dbReference type="InterPro" id="IPR012934">
    <property type="entry name" value="Znf_AD"/>
</dbReference>
<feature type="region of interest" description="Disordered" evidence="9">
    <location>
        <begin position="293"/>
        <end position="356"/>
    </location>
</feature>
<dbReference type="GO" id="GO:0008270">
    <property type="term" value="F:zinc ion binding"/>
    <property type="evidence" value="ECO:0007669"/>
    <property type="project" value="UniProtKB-UniRule"/>
</dbReference>
<evidence type="ECO:0000256" key="7">
    <source>
        <dbReference type="PROSITE-ProRule" id="PRU00042"/>
    </source>
</evidence>
<proteinExistence type="predicted"/>
<comment type="subcellular location">
    <subcellularLocation>
        <location evidence="1">Nucleus</location>
    </subcellularLocation>
</comment>
<reference evidence="12" key="1">
    <citation type="submission" date="2022-07" db="EMBL/GenBank/DDBJ databases">
        <authorList>
            <person name="Trinca V."/>
            <person name="Uliana J.V.C."/>
            <person name="Torres T.T."/>
            <person name="Ward R.J."/>
            <person name="Monesi N."/>
        </authorList>
    </citation>
    <scope>NUCLEOTIDE SEQUENCE</scope>
    <source>
        <strain evidence="12">HSMRA1968</strain>
        <tissue evidence="12">Whole embryos</tissue>
    </source>
</reference>
<dbReference type="PROSITE" id="PS51915">
    <property type="entry name" value="ZAD"/>
    <property type="match status" value="1"/>
</dbReference>
<sequence>MEYNHMMDTDYGNMVYGSGIPNQMHQNLPTEGLIMSNADVAVKDVAQYPSRETIIASNLTNAQVDGVYQATTNLDNGQQNISEMAEINQFINSANDKVVAEGIVEGVQQQQIQPIAQNESSAAIAAVQLANDLPDSFVPETGTTTKLEIEHVPPAEVAVSVPVESTSKKDNEVDQNQCRVCLSKDNLINIFSYESKSRICDVIMNICTVKIIEKDFLPHYICAECLDKLKIASEFKLKCETTDTELRKKLKRSKNKVRGSGRFLLIDCEMSSGSEVDDNKDDDEFQISDVVESDPDSDASFKIGKRKSSRVKKKSPPKRKAQSRIRTPSAKAKAVSSTSSASKRSTKSAEKPAPETKRIKHDVVYIEALPELSDDEEEVKDVPKGRARRSNTTYSTPKPKPSPNQPSSSKTSKIPHKKRAIVETIVSDDDDPKPVKEPVKPREHICSTCNKTLPSWNALKEHRKSHSGETFACNICNKPFKQRVSLDAHIQKHKEDESRTCKPCNKPFASKLELRKHQQAMHESQFDFECNTCKRKFTAKARLDKHKEGKCPGFDTSTKKKSEVEVSSHLGRDLFKCVAPLTTTYWSDSFSE</sequence>
<gene>
    <name evidence="12" type="primary">ZSCAN12</name>
    <name evidence="12" type="ORF">Bhyg_09516</name>
</gene>
<evidence type="ECO:0000256" key="4">
    <source>
        <dbReference type="ARBA" id="ARBA00022771"/>
    </source>
</evidence>
<dbReference type="EMBL" id="WJQU01000002">
    <property type="protein sequence ID" value="KAJ6644547.1"/>
    <property type="molecule type" value="Genomic_DNA"/>
</dbReference>
<evidence type="ECO:0000256" key="1">
    <source>
        <dbReference type="ARBA" id="ARBA00004123"/>
    </source>
</evidence>
<dbReference type="Pfam" id="PF13912">
    <property type="entry name" value="zf-C2H2_6"/>
    <property type="match status" value="1"/>
</dbReference>
<evidence type="ECO:0000256" key="6">
    <source>
        <dbReference type="ARBA" id="ARBA00023242"/>
    </source>
</evidence>
<dbReference type="PROSITE" id="PS50157">
    <property type="entry name" value="ZINC_FINGER_C2H2_2"/>
    <property type="match status" value="4"/>
</dbReference>
<dbReference type="AlphaFoldDB" id="A0A9Q0S412"/>
<keyword evidence="4 7" id="KW-0863">Zinc-finger</keyword>
<organism evidence="12 13">
    <name type="scientific">Pseudolycoriella hygida</name>
    <dbReference type="NCBI Taxonomy" id="35572"/>
    <lineage>
        <taxon>Eukaryota</taxon>
        <taxon>Metazoa</taxon>
        <taxon>Ecdysozoa</taxon>
        <taxon>Arthropoda</taxon>
        <taxon>Hexapoda</taxon>
        <taxon>Insecta</taxon>
        <taxon>Pterygota</taxon>
        <taxon>Neoptera</taxon>
        <taxon>Endopterygota</taxon>
        <taxon>Diptera</taxon>
        <taxon>Nematocera</taxon>
        <taxon>Sciaroidea</taxon>
        <taxon>Sciaridae</taxon>
        <taxon>Pseudolycoriella</taxon>
    </lineage>
</organism>
<protein>
    <submittedName>
        <fullName evidence="12">Zinc finger and SCAN domain-containing protein 12</fullName>
    </submittedName>
</protein>
<feature type="binding site" evidence="8">
    <location>
        <position position="178"/>
    </location>
    <ligand>
        <name>Zn(2+)</name>
        <dbReference type="ChEBI" id="CHEBI:29105"/>
    </ligand>
</feature>
<accession>A0A9Q0S412</accession>
<name>A0A9Q0S412_9DIPT</name>
<feature type="domain" description="C2H2-type" evidence="10">
    <location>
        <begin position="471"/>
        <end position="498"/>
    </location>
</feature>
<evidence type="ECO:0000259" key="10">
    <source>
        <dbReference type="PROSITE" id="PS50157"/>
    </source>
</evidence>
<dbReference type="SMART" id="SM00868">
    <property type="entry name" value="zf-AD"/>
    <property type="match status" value="1"/>
</dbReference>
<evidence type="ECO:0000313" key="13">
    <source>
        <dbReference type="Proteomes" id="UP001151699"/>
    </source>
</evidence>